<keyword evidence="6" id="KW-1185">Reference proteome</keyword>
<dbReference type="NCBIfam" id="TIGR01730">
    <property type="entry name" value="RND_mfp"/>
    <property type="match status" value="1"/>
</dbReference>
<evidence type="ECO:0000256" key="1">
    <source>
        <dbReference type="ARBA" id="ARBA00009477"/>
    </source>
</evidence>
<dbReference type="Pfam" id="PF25973">
    <property type="entry name" value="BSH_CzcB"/>
    <property type="match status" value="1"/>
</dbReference>
<comment type="similarity">
    <text evidence="1">Belongs to the membrane fusion protein (MFP) (TC 8.A.1) family.</text>
</comment>
<dbReference type="PANTHER" id="PTHR30469">
    <property type="entry name" value="MULTIDRUG RESISTANCE PROTEIN MDTA"/>
    <property type="match status" value="1"/>
</dbReference>
<feature type="domain" description="CusB-like beta-barrel" evidence="3">
    <location>
        <begin position="283"/>
        <end position="354"/>
    </location>
</feature>
<evidence type="ECO:0000259" key="4">
    <source>
        <dbReference type="Pfam" id="PF25973"/>
    </source>
</evidence>
<dbReference type="InterPro" id="IPR058647">
    <property type="entry name" value="BSH_CzcB-like"/>
</dbReference>
<evidence type="ECO:0000313" key="5">
    <source>
        <dbReference type="EMBL" id="RXH55691.1"/>
    </source>
</evidence>
<reference evidence="5 6" key="1">
    <citation type="submission" date="2018-11" db="EMBL/GenBank/DDBJ databases">
        <authorList>
            <person name="Mardanov A.V."/>
            <person name="Ravin N.V."/>
            <person name="Dedysh S.N."/>
        </authorList>
    </citation>
    <scope>NUCLEOTIDE SEQUENCE [LARGE SCALE GENOMIC DNA]</scope>
    <source>
        <strain evidence="5 6">AF10</strain>
    </source>
</reference>
<dbReference type="Gene3D" id="2.40.420.20">
    <property type="match status" value="1"/>
</dbReference>
<dbReference type="RefSeq" id="WP_128913296.1">
    <property type="nucleotide sequence ID" value="NZ_RDSM01000002.1"/>
</dbReference>
<dbReference type="Gene3D" id="2.40.30.170">
    <property type="match status" value="1"/>
</dbReference>
<evidence type="ECO:0000256" key="2">
    <source>
        <dbReference type="SAM" id="Coils"/>
    </source>
</evidence>
<dbReference type="Proteomes" id="UP000289437">
    <property type="component" value="Unassembled WGS sequence"/>
</dbReference>
<reference evidence="6" key="2">
    <citation type="submission" date="2019-02" db="EMBL/GenBank/DDBJ databases">
        <title>Granulicella sibirica sp. nov., a psychrotolerant acidobacterium isolated from an organic soil layer in forested tundra, West Siberia.</title>
        <authorList>
            <person name="Oshkin I.Y."/>
            <person name="Kulichevskaya I.S."/>
            <person name="Rijpstra W.I.C."/>
            <person name="Sinninghe Damste J.S."/>
            <person name="Rakitin A.L."/>
            <person name="Ravin N.V."/>
            <person name="Dedysh S.N."/>
        </authorList>
    </citation>
    <scope>NUCLEOTIDE SEQUENCE [LARGE SCALE GENOMIC DNA]</scope>
    <source>
        <strain evidence="6">AF10</strain>
    </source>
</reference>
<dbReference type="FunFam" id="2.40.30.170:FF:000010">
    <property type="entry name" value="Efflux RND transporter periplasmic adaptor subunit"/>
    <property type="match status" value="1"/>
</dbReference>
<protein>
    <submittedName>
        <fullName evidence="5">Putative Co/Zn/Cd efflux system membrane fusion protein</fullName>
    </submittedName>
</protein>
<dbReference type="EMBL" id="RDSM01000002">
    <property type="protein sequence ID" value="RXH55691.1"/>
    <property type="molecule type" value="Genomic_DNA"/>
</dbReference>
<gene>
    <name evidence="5" type="ORF">GRAN_2548</name>
</gene>
<dbReference type="SUPFAM" id="SSF111369">
    <property type="entry name" value="HlyD-like secretion proteins"/>
    <property type="match status" value="2"/>
</dbReference>
<dbReference type="GO" id="GO:1990281">
    <property type="term" value="C:efflux pump complex"/>
    <property type="evidence" value="ECO:0007669"/>
    <property type="project" value="TreeGrafter"/>
</dbReference>
<dbReference type="Gene3D" id="1.10.287.470">
    <property type="entry name" value="Helix hairpin bin"/>
    <property type="match status" value="2"/>
</dbReference>
<evidence type="ECO:0000313" key="6">
    <source>
        <dbReference type="Proteomes" id="UP000289437"/>
    </source>
</evidence>
<feature type="domain" description="CzcB-like barrel-sandwich hybrid" evidence="4">
    <location>
        <begin position="73"/>
        <end position="275"/>
    </location>
</feature>
<feature type="coiled-coil region" evidence="2">
    <location>
        <begin position="186"/>
        <end position="248"/>
    </location>
</feature>
<accession>A0A4Q0T2A7</accession>
<organism evidence="5 6">
    <name type="scientific">Granulicella sibirica</name>
    <dbReference type="NCBI Taxonomy" id="2479048"/>
    <lineage>
        <taxon>Bacteria</taxon>
        <taxon>Pseudomonadati</taxon>
        <taxon>Acidobacteriota</taxon>
        <taxon>Terriglobia</taxon>
        <taxon>Terriglobales</taxon>
        <taxon>Acidobacteriaceae</taxon>
        <taxon>Granulicella</taxon>
    </lineage>
</organism>
<dbReference type="Pfam" id="PF25954">
    <property type="entry name" value="Beta-barrel_RND_2"/>
    <property type="match status" value="1"/>
</dbReference>
<evidence type="ECO:0000259" key="3">
    <source>
        <dbReference type="Pfam" id="PF25954"/>
    </source>
</evidence>
<dbReference type="AlphaFoldDB" id="A0A4Q0T2A7"/>
<dbReference type="OrthoDB" id="9811754at2"/>
<dbReference type="GO" id="GO:0015562">
    <property type="term" value="F:efflux transmembrane transporter activity"/>
    <property type="evidence" value="ECO:0007669"/>
    <property type="project" value="TreeGrafter"/>
</dbReference>
<proteinExistence type="inferred from homology"/>
<sequence>MHHQRRAIEGQRWREFSLIACCALSLGTGCKKQVNAATETKAQAIEVTAIRAAGRQVPVTLAETGSFVADEASKVAPPVAGRVFKTPVNVGTFVKTGDVLCELDHRDAELKLVQMRAQLAEATAGLRQSESRIGLGSGGFDPAKVPEVAGARANYESSEAQAQLAAADAKRYANLIATGDTSQSVYEKMRTQAETAAAQANASRQQYESALNSAKQGYQAVNSSQASLDAMRAQVSQAEKALADTTIRAPFDGFVSARPVSVGEWVATTNTVATVVRVGVLKLQLQTPERNAAGLKMGMPVTARVAAYGDRDFVGETSAINPAVNPDSRSFILEARFQNTDNSLRPGMFSTARVVLPGTEAAVFLPKSTVLRDRTTDSNQIYVLDGGKAHLRIVTLGEIDNNQVRVLSGLTANEMVATSRQSELYDGAPVDIHGKR</sequence>
<keyword evidence="2" id="KW-0175">Coiled coil</keyword>
<dbReference type="Gene3D" id="2.40.50.100">
    <property type="match status" value="1"/>
</dbReference>
<dbReference type="PANTHER" id="PTHR30469:SF15">
    <property type="entry name" value="HLYD FAMILY OF SECRETION PROTEINS"/>
    <property type="match status" value="1"/>
</dbReference>
<comment type="caution">
    <text evidence="5">The sequence shown here is derived from an EMBL/GenBank/DDBJ whole genome shotgun (WGS) entry which is preliminary data.</text>
</comment>
<dbReference type="InterPro" id="IPR006143">
    <property type="entry name" value="RND_pump_MFP"/>
</dbReference>
<dbReference type="InterPro" id="IPR058792">
    <property type="entry name" value="Beta-barrel_RND_2"/>
</dbReference>
<name>A0A4Q0T2A7_9BACT</name>
<dbReference type="PROSITE" id="PS51257">
    <property type="entry name" value="PROKAR_LIPOPROTEIN"/>
    <property type="match status" value="1"/>
</dbReference>